<protein>
    <submittedName>
        <fullName evidence="2">DUF63 family protein</fullName>
    </submittedName>
</protein>
<feature type="transmembrane region" description="Helical" evidence="1">
    <location>
        <begin position="244"/>
        <end position="267"/>
    </location>
</feature>
<dbReference type="AlphaFoldDB" id="A0A7J9SEI9"/>
<keyword evidence="1" id="KW-0812">Transmembrane</keyword>
<evidence type="ECO:0000313" key="3">
    <source>
        <dbReference type="Proteomes" id="UP000546257"/>
    </source>
</evidence>
<feature type="transmembrane region" description="Helical" evidence="1">
    <location>
        <begin position="213"/>
        <end position="232"/>
    </location>
</feature>
<keyword evidence="1" id="KW-1133">Transmembrane helix</keyword>
<dbReference type="Proteomes" id="UP000546257">
    <property type="component" value="Unassembled WGS sequence"/>
</dbReference>
<dbReference type="RefSeq" id="WP_185191514.1">
    <property type="nucleotide sequence ID" value="NZ_JACKXD010000001.1"/>
</dbReference>
<evidence type="ECO:0000313" key="2">
    <source>
        <dbReference type="EMBL" id="MBB6645138.1"/>
    </source>
</evidence>
<feature type="transmembrane region" description="Helical" evidence="1">
    <location>
        <begin position="130"/>
        <end position="150"/>
    </location>
</feature>
<feature type="transmembrane region" description="Helical" evidence="1">
    <location>
        <begin position="12"/>
        <end position="30"/>
    </location>
</feature>
<evidence type="ECO:0000256" key="1">
    <source>
        <dbReference type="SAM" id="Phobius"/>
    </source>
</evidence>
<name>A0A7J9SEI9_9EURY</name>
<dbReference type="PANTHER" id="PTHR40700:SF1">
    <property type="entry name" value="DUF63 DOMAIN-CONTAINING PROTEIN"/>
    <property type="match status" value="1"/>
</dbReference>
<dbReference type="EMBL" id="JACKXD010000001">
    <property type="protein sequence ID" value="MBB6645138.1"/>
    <property type="molecule type" value="Genomic_DNA"/>
</dbReference>
<feature type="transmembrane region" description="Helical" evidence="1">
    <location>
        <begin position="42"/>
        <end position="64"/>
    </location>
</feature>
<sequence length="270" mass="26848">MAILPEGFTLPPLPYLAGLAVAAGVVAYAVAQRRPAVTTERVLAFAPWMVFGSAVHVLYVSGALPDAVRPLGGTPAVYVAVGTAGVGTWLLIDATLDGAAVARALAASGGLLALGAVVAVVGAATSLSPAAPTAAVVVATGLAAVAWVGLKRAVPAIRATGALGAFVVFAHLLDGVSTAVGVDVLGFGERTPLSRLIIEFAAGLPTDPVIGSGWLFVAVKLGVAALVVWLFADLAEAEPTRSRLLLGFVAAVGLGPAVHNLLLFTIATPG</sequence>
<dbReference type="InterPro" id="IPR002749">
    <property type="entry name" value="DUF63"/>
</dbReference>
<keyword evidence="3" id="KW-1185">Reference proteome</keyword>
<dbReference type="Pfam" id="PF01889">
    <property type="entry name" value="DUF63"/>
    <property type="match status" value="1"/>
</dbReference>
<proteinExistence type="predicted"/>
<feature type="transmembrane region" description="Helical" evidence="1">
    <location>
        <begin position="76"/>
        <end position="92"/>
    </location>
</feature>
<keyword evidence="1" id="KW-0472">Membrane</keyword>
<feature type="transmembrane region" description="Helical" evidence="1">
    <location>
        <begin position="104"/>
        <end position="124"/>
    </location>
</feature>
<accession>A0A7J9SEI9</accession>
<gene>
    <name evidence="2" type="ORF">H5V44_02285</name>
</gene>
<dbReference type="PANTHER" id="PTHR40700">
    <property type="entry name" value="HYPOTHETICAL MEMBRANE PROTEIN, CONSERVED, DUF63 FAMILY"/>
    <property type="match status" value="1"/>
</dbReference>
<feature type="transmembrane region" description="Helical" evidence="1">
    <location>
        <begin position="162"/>
        <end position="182"/>
    </location>
</feature>
<reference evidence="2 3" key="1">
    <citation type="submission" date="2020-08" db="EMBL/GenBank/DDBJ databases">
        <authorList>
            <person name="Seo M.-J."/>
        </authorList>
    </citation>
    <scope>NUCLEOTIDE SEQUENCE [LARGE SCALE GENOMIC DNA]</scope>
    <source>
        <strain evidence="2 3">MBLA0160</strain>
    </source>
</reference>
<organism evidence="2 3">
    <name type="scientific">Halobellus ruber</name>
    <dbReference type="NCBI Taxonomy" id="2761102"/>
    <lineage>
        <taxon>Archaea</taxon>
        <taxon>Methanobacteriati</taxon>
        <taxon>Methanobacteriota</taxon>
        <taxon>Stenosarchaea group</taxon>
        <taxon>Halobacteria</taxon>
        <taxon>Halobacteriales</taxon>
        <taxon>Haloferacaceae</taxon>
        <taxon>Halobellus</taxon>
    </lineage>
</organism>
<comment type="caution">
    <text evidence="2">The sequence shown here is derived from an EMBL/GenBank/DDBJ whole genome shotgun (WGS) entry which is preliminary data.</text>
</comment>